<dbReference type="KEGG" id="eta:ETA_19010"/>
<accession>B2VEE9</accession>
<proteinExistence type="predicted"/>
<dbReference type="OrthoDB" id="6620871at2"/>
<evidence type="ECO:0000259" key="1">
    <source>
        <dbReference type="Pfam" id="PF01052"/>
    </source>
</evidence>
<dbReference type="eggNOG" id="COG1886">
    <property type="taxonomic scope" value="Bacteria"/>
</dbReference>
<dbReference type="Proteomes" id="UP000001726">
    <property type="component" value="Chromosome"/>
</dbReference>
<feature type="domain" description="Flagellar motor switch protein FliN-like C-terminal" evidence="1">
    <location>
        <begin position="226"/>
        <end position="294"/>
    </location>
</feature>
<keyword evidence="4" id="KW-1185">Reference proteome</keyword>
<name>B2VEE9_ERWT9</name>
<organism evidence="3 4">
    <name type="scientific">Erwinia tasmaniensis (strain DSM 17950 / CFBP 7177 / CIP 109463 / NCPPB 4357 / Et1/99)</name>
    <dbReference type="NCBI Taxonomy" id="465817"/>
    <lineage>
        <taxon>Bacteria</taxon>
        <taxon>Pseudomonadati</taxon>
        <taxon>Pseudomonadota</taxon>
        <taxon>Gammaproteobacteria</taxon>
        <taxon>Enterobacterales</taxon>
        <taxon>Erwiniaceae</taxon>
        <taxon>Erwinia</taxon>
    </lineage>
</organism>
<dbReference type="EMBL" id="CU468135">
    <property type="protein sequence ID" value="CAO96947.1"/>
    <property type="molecule type" value="Genomic_DNA"/>
</dbReference>
<dbReference type="Gene3D" id="2.30.330.10">
    <property type="entry name" value="SpoA-like"/>
    <property type="match status" value="1"/>
</dbReference>
<evidence type="ECO:0000313" key="4">
    <source>
        <dbReference type="Proteomes" id="UP000001726"/>
    </source>
</evidence>
<dbReference type="SUPFAM" id="SSF101801">
    <property type="entry name" value="Surface presentation of antigens (SPOA)"/>
    <property type="match status" value="1"/>
</dbReference>
<gene>
    <name evidence="3" type="primary">spaO1</name>
    <name evidence="3" type="ordered locus">ETA_19010</name>
</gene>
<dbReference type="STRING" id="465817.ETA_19010"/>
<dbReference type="Pfam" id="PF26304">
    <property type="entry name" value="FliMN_C_rel"/>
    <property type="match status" value="1"/>
</dbReference>
<sequence>MNLRTHLRLRKEIECGTELLKIHHPGSEITELEQSVRYLSLSLYNKDGVYNTALLNVDMWLQESDYELPGIPWHLVPLNYIRRLLETLQLTFLIGSEIWEMEGIKLPPQNLPSEVLSLPARPYPLLCHEWLESHNSLINTLYLRKCGIPFVIDVILGYSQLPVIKVVDVAKGDLLLIQHQSGYLQIGSKKIFILDFVDKKEIVVLDKLTDYEDHYRDEEEKLFSWSDLSVEIEFVLDSKSYTLTELDAIHPGMILPLNQDAEKRVKIYLNKKFFARGELVALESGNLAVEINQINKDLTNEMDIPDVEQ</sequence>
<protein>
    <submittedName>
        <fullName evidence="3">Type III secretion apparatus</fullName>
    </submittedName>
</protein>
<feature type="domain" description="SpaO FliM/N C-terminal related" evidence="2">
    <location>
        <begin position="147"/>
        <end position="198"/>
    </location>
</feature>
<dbReference type="Pfam" id="PF01052">
    <property type="entry name" value="FliMN_C"/>
    <property type="match status" value="1"/>
</dbReference>
<dbReference type="RefSeq" id="WP_012441631.1">
    <property type="nucleotide sequence ID" value="NC_010694.1"/>
</dbReference>
<dbReference type="InterPro" id="IPR001543">
    <property type="entry name" value="FliN-like_C"/>
</dbReference>
<evidence type="ECO:0000313" key="3">
    <source>
        <dbReference type="EMBL" id="CAO96947.1"/>
    </source>
</evidence>
<dbReference type="HOGENOM" id="CLU_914976_0_0_6"/>
<dbReference type="InterPro" id="IPR036429">
    <property type="entry name" value="SpoA-like_sf"/>
</dbReference>
<dbReference type="AlphaFoldDB" id="B2VEE9"/>
<reference evidence="3 4" key="1">
    <citation type="journal article" date="2008" name="Environ. Microbiol.">
        <title>The genome of Erwinia tasmaniensis strain Et1/99, a non-pathogenic bacterium in the genus Erwinia.</title>
        <authorList>
            <person name="Kube M."/>
            <person name="Migdoll A.M."/>
            <person name="Mueller I."/>
            <person name="Kuhl H."/>
            <person name="Beck A."/>
            <person name="Reinhardt R."/>
            <person name="Geider K."/>
        </authorList>
    </citation>
    <scope>NUCLEOTIDE SEQUENCE [LARGE SCALE GENOMIC DNA]</scope>
    <source>
        <strain evidence="4">DSM 17950 / CFBP 7177 / CIP 109463 / NCPPB 4357 / Et1/99</strain>
    </source>
</reference>
<dbReference type="InterPro" id="IPR058805">
    <property type="entry name" value="SpaO_FliMN_C_rel"/>
</dbReference>
<evidence type="ECO:0000259" key="2">
    <source>
        <dbReference type="Pfam" id="PF26304"/>
    </source>
</evidence>